<dbReference type="EMBL" id="BAABRR010000004">
    <property type="protein sequence ID" value="GAA5518637.1"/>
    <property type="molecule type" value="Genomic_DNA"/>
</dbReference>
<evidence type="ECO:0000313" key="3">
    <source>
        <dbReference type="EMBL" id="GAA5518637.1"/>
    </source>
</evidence>
<feature type="compositionally biased region" description="Acidic residues" evidence="1">
    <location>
        <begin position="388"/>
        <end position="405"/>
    </location>
</feature>
<keyword evidence="3" id="KW-0808">Transferase</keyword>
<dbReference type="RefSeq" id="WP_286214361.1">
    <property type="nucleotide sequence ID" value="NZ_AP027736.1"/>
</dbReference>
<dbReference type="Gene3D" id="3.40.50.10330">
    <property type="entry name" value="Probable inorganic polyphosphate/atp-NAD kinase, domain 1"/>
    <property type="match status" value="1"/>
</dbReference>
<gene>
    <name evidence="3" type="primary">yegS</name>
    <name evidence="3" type="ORF">Lsed01_01067</name>
</gene>
<dbReference type="InterPro" id="IPR001206">
    <property type="entry name" value="Diacylglycerol_kinase_cat_dom"/>
</dbReference>
<dbReference type="SMART" id="SM00046">
    <property type="entry name" value="DAGKc"/>
    <property type="match status" value="1"/>
</dbReference>
<sequence length="411" mass="43455">MTVVALTFGAVALLLALVALALVVGLARRIGIRDPAAVPPTWRRLLRIQTMRSLDLGAAAARADAHERVAFIANPTKAGVAELREHAMRACAIRYLPQPMWLYTTADDPGVGQTREALAAGADVVVAVGGDGTVRAVAEALAGTGTPMGILPMGTGNLFARNLDLPLGDTPALLRTALEGAERRADVGWLELARTPDGEGDGERHIFLVIAGAGLDAEMVAGADDQLKKRLGWVAYFFAAIRHLGKRMEASISVDGGDPVVGRMRTVLMANVGRLPAGIQLIPDASFDDGKIDIATLDARGGIVGWTELFGTVVAQGAGLKEPRVNRFWRNSRIDHARGEAFEIRVKEPQKVQVDGESLGRATRIKAEVQADALVLRVPASTVAGAEAVEDAEANPEAEPTEGTEDVARDE</sequence>
<accession>A0ABP9WFM9</accession>
<dbReference type="PANTHER" id="PTHR30492:SF0">
    <property type="entry name" value="METHYLGLYOXAL SYNTHASE"/>
    <property type="match status" value="1"/>
</dbReference>
<dbReference type="InterPro" id="IPR016064">
    <property type="entry name" value="NAD/diacylglycerol_kinase_sf"/>
</dbReference>
<evidence type="ECO:0000256" key="1">
    <source>
        <dbReference type="SAM" id="MobiDB-lite"/>
    </source>
</evidence>
<keyword evidence="3" id="KW-0418">Kinase</keyword>
<comment type="caution">
    <text evidence="3">The sequence shown here is derived from an EMBL/GenBank/DDBJ whole genome shotgun (WGS) entry which is preliminary data.</text>
</comment>
<dbReference type="Pfam" id="PF00781">
    <property type="entry name" value="DAGK_cat"/>
    <property type="match status" value="1"/>
</dbReference>
<reference evidence="3 4" key="1">
    <citation type="submission" date="2024-02" db="EMBL/GenBank/DDBJ databases">
        <title>Lysinimicrobium sediminis NBRC 112286.</title>
        <authorList>
            <person name="Ichikawa N."/>
            <person name="Katano-Makiyama Y."/>
            <person name="Hidaka K."/>
        </authorList>
    </citation>
    <scope>NUCLEOTIDE SEQUENCE [LARGE SCALE GENOMIC DNA]</scope>
    <source>
        <strain evidence="3 4">NBRC 112286</strain>
    </source>
</reference>
<evidence type="ECO:0000313" key="4">
    <source>
        <dbReference type="Proteomes" id="UP001426770"/>
    </source>
</evidence>
<dbReference type="SUPFAM" id="SSF111331">
    <property type="entry name" value="NAD kinase/diacylglycerol kinase-like"/>
    <property type="match status" value="1"/>
</dbReference>
<dbReference type="InterPro" id="IPR045540">
    <property type="entry name" value="YegS/DAGK_C"/>
</dbReference>
<dbReference type="InterPro" id="IPR004363">
    <property type="entry name" value="Methylgl_synth"/>
</dbReference>
<feature type="region of interest" description="Disordered" evidence="1">
    <location>
        <begin position="386"/>
        <end position="411"/>
    </location>
</feature>
<name>A0ABP9WFM9_9MICO</name>
<dbReference type="Pfam" id="PF19279">
    <property type="entry name" value="YegS_C"/>
    <property type="match status" value="1"/>
</dbReference>
<feature type="domain" description="DAGKc" evidence="2">
    <location>
        <begin position="64"/>
        <end position="194"/>
    </location>
</feature>
<protein>
    <submittedName>
        <fullName evidence="3">Lipid kinase YegS</fullName>
    </submittedName>
</protein>
<dbReference type="InterPro" id="IPR017438">
    <property type="entry name" value="ATP-NAD_kinase_N"/>
</dbReference>
<organism evidence="3 4">
    <name type="scientific">Demequina sediminis</name>
    <dbReference type="NCBI Taxonomy" id="1930058"/>
    <lineage>
        <taxon>Bacteria</taxon>
        <taxon>Bacillati</taxon>
        <taxon>Actinomycetota</taxon>
        <taxon>Actinomycetes</taxon>
        <taxon>Micrococcales</taxon>
        <taxon>Demequinaceae</taxon>
        <taxon>Demequina</taxon>
    </lineage>
</organism>
<dbReference type="Proteomes" id="UP001426770">
    <property type="component" value="Unassembled WGS sequence"/>
</dbReference>
<dbReference type="GO" id="GO:0016301">
    <property type="term" value="F:kinase activity"/>
    <property type="evidence" value="ECO:0007669"/>
    <property type="project" value="UniProtKB-KW"/>
</dbReference>
<dbReference type="PROSITE" id="PS50146">
    <property type="entry name" value="DAGK"/>
    <property type="match status" value="1"/>
</dbReference>
<proteinExistence type="predicted"/>
<dbReference type="PANTHER" id="PTHR30492">
    <property type="entry name" value="METHYLGLYOXAL SYNTHASE"/>
    <property type="match status" value="1"/>
</dbReference>
<evidence type="ECO:0000259" key="2">
    <source>
        <dbReference type="PROSITE" id="PS50146"/>
    </source>
</evidence>
<dbReference type="Gene3D" id="2.60.200.40">
    <property type="match status" value="1"/>
</dbReference>
<keyword evidence="4" id="KW-1185">Reference proteome</keyword>